<keyword evidence="3" id="KW-1185">Reference proteome</keyword>
<sequence length="206" mass="22666">MESTPGNGTGPGSSAKGSTPSEGMEKGLEGKNTDSNTRKARKIHAAPERLDGRNTPAPEHGKDTIPHYVDIVMLEGTEKGNEQPGYTHQKAMTEAGHIHLIEVTYTDEMSWEEALKTKYTKYTPLVKLLELYGYKEEFHILEPDPEAEEAENENSSEAVEQCTAEEWAAWEVGAHDSSETGGADFYDEAEYFEGGGCYSSDGGYEY</sequence>
<feature type="compositionally biased region" description="Basic and acidic residues" evidence="1">
    <location>
        <begin position="23"/>
        <end position="32"/>
    </location>
</feature>
<accession>A0AAE0FRV9</accession>
<proteinExistence type="predicted"/>
<dbReference type="Proteomes" id="UP001190700">
    <property type="component" value="Unassembled WGS sequence"/>
</dbReference>
<evidence type="ECO:0000313" key="3">
    <source>
        <dbReference type="Proteomes" id="UP001190700"/>
    </source>
</evidence>
<comment type="caution">
    <text evidence="2">The sequence shown here is derived from an EMBL/GenBank/DDBJ whole genome shotgun (WGS) entry which is preliminary data.</text>
</comment>
<protein>
    <submittedName>
        <fullName evidence="2">Uncharacterized protein</fullName>
    </submittedName>
</protein>
<dbReference type="AlphaFoldDB" id="A0AAE0FRV9"/>
<organism evidence="2 3">
    <name type="scientific">Cymbomonas tetramitiformis</name>
    <dbReference type="NCBI Taxonomy" id="36881"/>
    <lineage>
        <taxon>Eukaryota</taxon>
        <taxon>Viridiplantae</taxon>
        <taxon>Chlorophyta</taxon>
        <taxon>Pyramimonadophyceae</taxon>
        <taxon>Pyramimonadales</taxon>
        <taxon>Pyramimonadaceae</taxon>
        <taxon>Cymbomonas</taxon>
    </lineage>
</organism>
<reference evidence="2 3" key="1">
    <citation type="journal article" date="2015" name="Genome Biol. Evol.">
        <title>Comparative Genomics of a Bacterivorous Green Alga Reveals Evolutionary Causalities and Consequences of Phago-Mixotrophic Mode of Nutrition.</title>
        <authorList>
            <person name="Burns J.A."/>
            <person name="Paasch A."/>
            <person name="Narechania A."/>
            <person name="Kim E."/>
        </authorList>
    </citation>
    <scope>NUCLEOTIDE SEQUENCE [LARGE SCALE GENOMIC DNA]</scope>
    <source>
        <strain evidence="2 3">PLY_AMNH</strain>
    </source>
</reference>
<evidence type="ECO:0000313" key="2">
    <source>
        <dbReference type="EMBL" id="KAK3264598.1"/>
    </source>
</evidence>
<evidence type="ECO:0000256" key="1">
    <source>
        <dbReference type="SAM" id="MobiDB-lite"/>
    </source>
</evidence>
<feature type="region of interest" description="Disordered" evidence="1">
    <location>
        <begin position="1"/>
        <end position="63"/>
    </location>
</feature>
<dbReference type="EMBL" id="LGRX02014451">
    <property type="protein sequence ID" value="KAK3264598.1"/>
    <property type="molecule type" value="Genomic_DNA"/>
</dbReference>
<gene>
    <name evidence="2" type="ORF">CYMTET_26671</name>
</gene>
<name>A0AAE0FRV9_9CHLO</name>